<evidence type="ECO:0000256" key="2">
    <source>
        <dbReference type="SAM" id="SignalP"/>
    </source>
</evidence>
<sequence>MWWALLPLPLLLPMALRPCWAGPPQERGPLFRLTRQDSRESGTANATVSPCEGLPSAGASTLTLANRSLERLPDCLPPALRSLDAS</sequence>
<feature type="chain" id="PRO_5040743496" evidence="2">
    <location>
        <begin position="22"/>
        <end position="86"/>
    </location>
</feature>
<name>A0A9X9LY22_GULGU</name>
<keyword evidence="4" id="KW-1185">Reference proteome</keyword>
<protein>
    <submittedName>
        <fullName evidence="3">Uncharacterized protein</fullName>
    </submittedName>
</protein>
<feature type="non-terminal residue" evidence="3">
    <location>
        <position position="86"/>
    </location>
</feature>
<accession>A0A9X9LY22</accession>
<evidence type="ECO:0000313" key="3">
    <source>
        <dbReference type="EMBL" id="VCW98922.1"/>
    </source>
</evidence>
<evidence type="ECO:0000313" key="4">
    <source>
        <dbReference type="Proteomes" id="UP000269945"/>
    </source>
</evidence>
<gene>
    <name evidence="3" type="ORF">BN2614_LOCUS5</name>
</gene>
<dbReference type="Proteomes" id="UP000269945">
    <property type="component" value="Unassembled WGS sequence"/>
</dbReference>
<keyword evidence="2" id="KW-0732">Signal</keyword>
<proteinExistence type="predicted"/>
<organism evidence="3 4">
    <name type="scientific">Gulo gulo</name>
    <name type="common">Wolverine</name>
    <name type="synonym">Gluton</name>
    <dbReference type="NCBI Taxonomy" id="48420"/>
    <lineage>
        <taxon>Eukaryota</taxon>
        <taxon>Metazoa</taxon>
        <taxon>Chordata</taxon>
        <taxon>Craniata</taxon>
        <taxon>Vertebrata</taxon>
        <taxon>Euteleostomi</taxon>
        <taxon>Mammalia</taxon>
        <taxon>Eutheria</taxon>
        <taxon>Laurasiatheria</taxon>
        <taxon>Carnivora</taxon>
        <taxon>Caniformia</taxon>
        <taxon>Musteloidea</taxon>
        <taxon>Mustelidae</taxon>
        <taxon>Guloninae</taxon>
        <taxon>Gulo</taxon>
    </lineage>
</organism>
<feature type="region of interest" description="Disordered" evidence="1">
    <location>
        <begin position="36"/>
        <end position="55"/>
    </location>
</feature>
<evidence type="ECO:0000256" key="1">
    <source>
        <dbReference type="SAM" id="MobiDB-lite"/>
    </source>
</evidence>
<dbReference type="EMBL" id="CYRY02026931">
    <property type="protein sequence ID" value="VCW98922.1"/>
    <property type="molecule type" value="Genomic_DNA"/>
</dbReference>
<dbReference type="AlphaFoldDB" id="A0A9X9LY22"/>
<comment type="caution">
    <text evidence="3">The sequence shown here is derived from an EMBL/GenBank/DDBJ whole genome shotgun (WGS) entry which is preliminary data.</text>
</comment>
<feature type="signal peptide" evidence="2">
    <location>
        <begin position="1"/>
        <end position="21"/>
    </location>
</feature>
<reference evidence="3 4" key="1">
    <citation type="submission" date="2018-10" db="EMBL/GenBank/DDBJ databases">
        <authorList>
            <person name="Ekblom R."/>
            <person name="Jareborg N."/>
        </authorList>
    </citation>
    <scope>NUCLEOTIDE SEQUENCE [LARGE SCALE GENOMIC DNA]</scope>
    <source>
        <tissue evidence="3">Muscle</tissue>
    </source>
</reference>